<name>A0A0K1PMA9_9BACT</name>
<dbReference type="STRING" id="1391654.AKJ09_01329"/>
<feature type="domain" description="Anti-sigma-28 factor FlgM C-terminal" evidence="2">
    <location>
        <begin position="44"/>
        <end position="79"/>
    </location>
</feature>
<proteinExistence type="predicted"/>
<organism evidence="3 4">
    <name type="scientific">Labilithrix luteola</name>
    <dbReference type="NCBI Taxonomy" id="1391654"/>
    <lineage>
        <taxon>Bacteria</taxon>
        <taxon>Pseudomonadati</taxon>
        <taxon>Myxococcota</taxon>
        <taxon>Polyangia</taxon>
        <taxon>Polyangiales</taxon>
        <taxon>Labilitrichaceae</taxon>
        <taxon>Labilithrix</taxon>
    </lineage>
</organism>
<accession>A0A0K1PMA9</accession>
<evidence type="ECO:0000313" key="4">
    <source>
        <dbReference type="Proteomes" id="UP000064967"/>
    </source>
</evidence>
<keyword evidence="4" id="KW-1185">Reference proteome</keyword>
<evidence type="ECO:0000313" key="3">
    <source>
        <dbReference type="EMBL" id="AKU94665.1"/>
    </source>
</evidence>
<dbReference type="SUPFAM" id="SSF101498">
    <property type="entry name" value="Anti-sigma factor FlgM"/>
    <property type="match status" value="1"/>
</dbReference>
<evidence type="ECO:0000256" key="1">
    <source>
        <dbReference type="SAM" id="MobiDB-lite"/>
    </source>
</evidence>
<feature type="region of interest" description="Disordered" evidence="1">
    <location>
        <begin position="1"/>
        <end position="37"/>
    </location>
</feature>
<dbReference type="Proteomes" id="UP000064967">
    <property type="component" value="Chromosome"/>
</dbReference>
<gene>
    <name evidence="3" type="ORF">AKJ09_01329</name>
</gene>
<dbReference type="RefSeq" id="WP_146646225.1">
    <property type="nucleotide sequence ID" value="NZ_CP012333.1"/>
</dbReference>
<evidence type="ECO:0000259" key="2">
    <source>
        <dbReference type="Pfam" id="PF04316"/>
    </source>
</evidence>
<dbReference type="InterPro" id="IPR035890">
    <property type="entry name" value="Anti-sigma-28_factor_FlgM_sf"/>
</dbReference>
<sequence length="83" mass="8845">MRIQDPYTEASRPTRPEMPAVGTQAIAPRRESGADAATTVKLSARARELSDNSRIAALKEKVQNGTLPIDAKAIARALVGDDS</sequence>
<dbReference type="KEGG" id="llu:AKJ09_01329"/>
<dbReference type="Pfam" id="PF04316">
    <property type="entry name" value="FlgM"/>
    <property type="match status" value="1"/>
</dbReference>
<reference evidence="3 4" key="1">
    <citation type="submission" date="2015-08" db="EMBL/GenBank/DDBJ databases">
        <authorList>
            <person name="Babu N.S."/>
            <person name="Beckwith C.J."/>
            <person name="Beseler K.G."/>
            <person name="Brison A."/>
            <person name="Carone J.V."/>
            <person name="Caskin T.P."/>
            <person name="Diamond M."/>
            <person name="Durham M.E."/>
            <person name="Foxe J.M."/>
            <person name="Go M."/>
            <person name="Henderson B.A."/>
            <person name="Jones I.B."/>
            <person name="McGettigan J.A."/>
            <person name="Micheletti S.J."/>
            <person name="Nasrallah M.E."/>
            <person name="Ortiz D."/>
            <person name="Piller C.R."/>
            <person name="Privatt S.R."/>
            <person name="Schneider S.L."/>
            <person name="Sharp S."/>
            <person name="Smith T.C."/>
            <person name="Stanton J.D."/>
            <person name="Ullery H.E."/>
            <person name="Wilson R.J."/>
            <person name="Serrano M.G."/>
            <person name="Buck G."/>
            <person name="Lee V."/>
            <person name="Wang Y."/>
            <person name="Carvalho R."/>
            <person name="Voegtly L."/>
            <person name="Shi R."/>
            <person name="Duckworth R."/>
            <person name="Johnson A."/>
            <person name="Loviza R."/>
            <person name="Walstead R."/>
            <person name="Shah Z."/>
            <person name="Kiflezghi M."/>
            <person name="Wade K."/>
            <person name="Ball S.L."/>
            <person name="Bradley K.W."/>
            <person name="Asai D.J."/>
            <person name="Bowman C.A."/>
            <person name="Russell D.A."/>
            <person name="Pope W.H."/>
            <person name="Jacobs-Sera D."/>
            <person name="Hendrix R.W."/>
            <person name="Hatfull G.F."/>
        </authorList>
    </citation>
    <scope>NUCLEOTIDE SEQUENCE [LARGE SCALE GENOMIC DNA]</scope>
    <source>
        <strain evidence="3 4">DSM 27648</strain>
    </source>
</reference>
<protein>
    <recommendedName>
        <fullName evidence="2">Anti-sigma-28 factor FlgM C-terminal domain-containing protein</fullName>
    </recommendedName>
</protein>
<dbReference type="AlphaFoldDB" id="A0A0K1PMA9"/>
<dbReference type="EMBL" id="CP012333">
    <property type="protein sequence ID" value="AKU94665.1"/>
    <property type="molecule type" value="Genomic_DNA"/>
</dbReference>
<dbReference type="InterPro" id="IPR031316">
    <property type="entry name" value="FlgM_C"/>
</dbReference>